<evidence type="ECO:0000259" key="5">
    <source>
        <dbReference type="Pfam" id="PF25917"/>
    </source>
</evidence>
<dbReference type="KEGG" id="chrb:DK843_00410"/>
<dbReference type="EMBL" id="CP029554">
    <property type="protein sequence ID" value="AXE32901.1"/>
    <property type="molecule type" value="Genomic_DNA"/>
</dbReference>
<gene>
    <name evidence="8" type="ORF">DK843_00410</name>
</gene>
<name>A0A344UCA3_9NEIS</name>
<dbReference type="InterPro" id="IPR058625">
    <property type="entry name" value="MdtA-like_BSH"/>
</dbReference>
<dbReference type="RefSeq" id="WP_114062566.1">
    <property type="nucleotide sequence ID" value="NZ_CP029495.1"/>
</dbReference>
<feature type="domain" description="Multidrug resistance protein MdtA-like C-terminal permuted SH3" evidence="7">
    <location>
        <begin position="299"/>
        <end position="358"/>
    </location>
</feature>
<evidence type="ECO:0000259" key="7">
    <source>
        <dbReference type="Pfam" id="PF25967"/>
    </source>
</evidence>
<comment type="subcellular location">
    <subcellularLocation>
        <location evidence="1">Cell envelope</location>
    </subcellularLocation>
</comment>
<reference evidence="8 9" key="1">
    <citation type="submission" date="2018-05" db="EMBL/GenBank/DDBJ databases">
        <title>Genome sequencing, assembly and analysis of the novel insecticidal bacterium, Chromobacterium phragmitis.</title>
        <authorList>
            <person name="Sparks M.E."/>
            <person name="Blackburn M.B."/>
            <person name="Gundersen-Rindal D.E."/>
        </authorList>
    </citation>
    <scope>NUCLEOTIDE SEQUENCE [LARGE SCALE GENOMIC DNA]</scope>
    <source>
        <strain evidence="8">IIBBL 274-1</strain>
    </source>
</reference>
<dbReference type="Pfam" id="PF25967">
    <property type="entry name" value="RND-MFP_C"/>
    <property type="match status" value="1"/>
</dbReference>
<evidence type="ECO:0000256" key="1">
    <source>
        <dbReference type="ARBA" id="ARBA00004196"/>
    </source>
</evidence>
<feature type="domain" description="Multidrug resistance protein MdtA-like barrel-sandwich hybrid" evidence="5">
    <location>
        <begin position="59"/>
        <end position="201"/>
    </location>
</feature>
<dbReference type="KEGG" id="chri:DK842_17285"/>
<organism evidence="8 9">
    <name type="scientific">Chromobacterium phragmitis</name>
    <dbReference type="NCBI Taxonomy" id="2202141"/>
    <lineage>
        <taxon>Bacteria</taxon>
        <taxon>Pseudomonadati</taxon>
        <taxon>Pseudomonadota</taxon>
        <taxon>Betaproteobacteria</taxon>
        <taxon>Neisseriales</taxon>
        <taxon>Chromobacteriaceae</taxon>
        <taxon>Chromobacterium</taxon>
    </lineage>
</organism>
<dbReference type="GO" id="GO:0046677">
    <property type="term" value="P:response to antibiotic"/>
    <property type="evidence" value="ECO:0007669"/>
    <property type="project" value="TreeGrafter"/>
</dbReference>
<dbReference type="GO" id="GO:0005886">
    <property type="term" value="C:plasma membrane"/>
    <property type="evidence" value="ECO:0007669"/>
    <property type="project" value="TreeGrafter"/>
</dbReference>
<evidence type="ECO:0000259" key="4">
    <source>
        <dbReference type="Pfam" id="PF25876"/>
    </source>
</evidence>
<feature type="domain" description="Multidrug resistance protein MdtA-like alpha-helical hairpin" evidence="4">
    <location>
        <begin position="100"/>
        <end position="169"/>
    </location>
</feature>
<dbReference type="NCBIfam" id="TIGR01730">
    <property type="entry name" value="RND_mfp"/>
    <property type="match status" value="1"/>
</dbReference>
<comment type="similarity">
    <text evidence="2">Belongs to the membrane fusion protein (MFP) (TC 8.A.1) family.</text>
</comment>
<dbReference type="Pfam" id="PF25917">
    <property type="entry name" value="BSH_RND"/>
    <property type="match status" value="1"/>
</dbReference>
<feature type="signal peptide" evidence="3">
    <location>
        <begin position="1"/>
        <end position="27"/>
    </location>
</feature>
<sequence length="376" mass="41004">MHHPMLHPRWLCWLLPLLAACAPTHQAAPSTPPAVTVQTLRAHDVPLRMELVGETAGYRDVQVRARVGGILLKRAYVEGQAVEKGQTLFKIDPAPYQAVLEQALGAQAESQAALDKAMADRNRIEPLFKENAVSRMDYDNALAAYRAARAVKQSADAKVKEAKLNLGYTRVDAPIAGMTSKQALSEGSLIRTDGDTPLTTITQLDPLYVNFAVSEQDQLNFERGLADGSIRAPKQKTRVRIRLADGSEYPLSGELNFHDNRVDPRTGTISRRAIFSNPEGKLLPGQFVRVLLDLGTRDNVITVPETAIIQSQTENLVLLVDKDSRVQSRPVTLGAQLGSERVVESGLAAGDKLIVDGLMKAQPGEKVQAVAAEKRK</sequence>
<protein>
    <submittedName>
        <fullName evidence="8">Efflux transporter periplasmic adaptor subunit</fullName>
    </submittedName>
</protein>
<dbReference type="InterPro" id="IPR058626">
    <property type="entry name" value="MdtA-like_b-barrel"/>
</dbReference>
<dbReference type="Pfam" id="PF25944">
    <property type="entry name" value="Beta-barrel_RND"/>
    <property type="match status" value="1"/>
</dbReference>
<evidence type="ECO:0000313" key="8">
    <source>
        <dbReference type="EMBL" id="AXE32901.1"/>
    </source>
</evidence>
<dbReference type="FunFam" id="2.40.420.20:FF:000001">
    <property type="entry name" value="Efflux RND transporter periplasmic adaptor subunit"/>
    <property type="match status" value="1"/>
</dbReference>
<dbReference type="InterPro" id="IPR006143">
    <property type="entry name" value="RND_pump_MFP"/>
</dbReference>
<dbReference type="Gene3D" id="2.40.50.100">
    <property type="match status" value="1"/>
</dbReference>
<dbReference type="Gene3D" id="2.40.30.170">
    <property type="match status" value="1"/>
</dbReference>
<accession>A0A344UCA3</accession>
<keyword evidence="3" id="KW-0732">Signal</keyword>
<feature type="chain" id="PRO_5016633297" evidence="3">
    <location>
        <begin position="28"/>
        <end position="376"/>
    </location>
</feature>
<evidence type="ECO:0000259" key="6">
    <source>
        <dbReference type="Pfam" id="PF25944"/>
    </source>
</evidence>
<dbReference type="GO" id="GO:0022857">
    <property type="term" value="F:transmembrane transporter activity"/>
    <property type="evidence" value="ECO:0007669"/>
    <property type="project" value="InterPro"/>
</dbReference>
<feature type="domain" description="Multidrug resistance protein MdtA-like beta-barrel" evidence="6">
    <location>
        <begin position="206"/>
        <end position="295"/>
    </location>
</feature>
<evidence type="ECO:0000256" key="3">
    <source>
        <dbReference type="SAM" id="SignalP"/>
    </source>
</evidence>
<dbReference type="Proteomes" id="UP000252038">
    <property type="component" value="Chromosome"/>
</dbReference>
<dbReference type="InterPro" id="IPR058624">
    <property type="entry name" value="MdtA-like_HH"/>
</dbReference>
<dbReference type="Pfam" id="PF25876">
    <property type="entry name" value="HH_MFP_RND"/>
    <property type="match status" value="1"/>
</dbReference>
<dbReference type="Gene3D" id="1.10.287.470">
    <property type="entry name" value="Helix hairpin bin"/>
    <property type="match status" value="1"/>
</dbReference>
<evidence type="ECO:0000256" key="2">
    <source>
        <dbReference type="ARBA" id="ARBA00009477"/>
    </source>
</evidence>
<dbReference type="GO" id="GO:0030313">
    <property type="term" value="C:cell envelope"/>
    <property type="evidence" value="ECO:0007669"/>
    <property type="project" value="UniProtKB-SubCell"/>
</dbReference>
<proteinExistence type="inferred from homology"/>
<evidence type="ECO:0000313" key="9">
    <source>
        <dbReference type="Proteomes" id="UP000252038"/>
    </source>
</evidence>
<dbReference type="Gene3D" id="2.40.420.20">
    <property type="match status" value="1"/>
</dbReference>
<dbReference type="PANTHER" id="PTHR30158">
    <property type="entry name" value="ACRA/E-RELATED COMPONENT OF DRUG EFFLUX TRANSPORTER"/>
    <property type="match status" value="1"/>
</dbReference>
<dbReference type="SUPFAM" id="SSF111369">
    <property type="entry name" value="HlyD-like secretion proteins"/>
    <property type="match status" value="1"/>
</dbReference>
<dbReference type="AlphaFoldDB" id="A0A344UCA3"/>
<dbReference type="InterPro" id="IPR058627">
    <property type="entry name" value="MdtA-like_C"/>
</dbReference>
<dbReference type="OrthoDB" id="9783047at2"/>